<gene>
    <name evidence="1" type="ORF">CWB97_03085</name>
</gene>
<evidence type="ECO:0008006" key="3">
    <source>
        <dbReference type="Google" id="ProtNLM"/>
    </source>
</evidence>
<dbReference type="EMBL" id="PNCK01000015">
    <property type="protein sequence ID" value="TMP45753.1"/>
    <property type="molecule type" value="Genomic_DNA"/>
</dbReference>
<dbReference type="Pfam" id="PF13384">
    <property type="entry name" value="HTH_23"/>
    <property type="match status" value="1"/>
</dbReference>
<protein>
    <recommendedName>
        <fullName evidence="3">IS630 family transposase</fullName>
    </recommendedName>
</protein>
<evidence type="ECO:0000313" key="1">
    <source>
        <dbReference type="EMBL" id="TMP45753.1"/>
    </source>
</evidence>
<dbReference type="Proteomes" id="UP000305730">
    <property type="component" value="Unassembled WGS sequence"/>
</dbReference>
<name>A0ABY2WE11_9GAMM</name>
<evidence type="ECO:0000313" key="2">
    <source>
        <dbReference type="Proteomes" id="UP000305730"/>
    </source>
</evidence>
<keyword evidence="2" id="KW-1185">Reference proteome</keyword>
<accession>A0ABY2WE11</accession>
<reference evidence="2" key="1">
    <citation type="submission" date="2019-06" db="EMBL/GenBank/DDBJ databases">
        <title>Co-occurence of chitin degradation, pigmentation and bioactivity in marine Pseudoalteromonas.</title>
        <authorList>
            <person name="Sonnenschein E.C."/>
            <person name="Bech P.K."/>
        </authorList>
    </citation>
    <scope>NUCLEOTIDE SEQUENCE [LARGE SCALE GENOMIC DNA]</scope>
    <source>
        <strain evidence="2">S2233</strain>
    </source>
</reference>
<comment type="caution">
    <text evidence="1">The sequence shown here is derived from an EMBL/GenBank/DDBJ whole genome shotgun (WGS) entry which is preliminary data.</text>
</comment>
<dbReference type="InterPro" id="IPR009057">
    <property type="entry name" value="Homeodomain-like_sf"/>
</dbReference>
<organism evidence="1 2">
    <name type="scientific">Pseudoalteromonas citrea</name>
    <dbReference type="NCBI Taxonomy" id="43655"/>
    <lineage>
        <taxon>Bacteria</taxon>
        <taxon>Pseudomonadati</taxon>
        <taxon>Pseudomonadota</taxon>
        <taxon>Gammaproteobacteria</taxon>
        <taxon>Alteromonadales</taxon>
        <taxon>Pseudoalteromonadaceae</taxon>
        <taxon>Pseudoalteromonas</taxon>
    </lineage>
</organism>
<dbReference type="RefSeq" id="WP_138594952.1">
    <property type="nucleotide sequence ID" value="NZ_PNCK01000015.1"/>
</dbReference>
<proteinExistence type="predicted"/>
<sequence length="81" mass="9313">MLTYMDLDTSRKLLALSRRESNARKRIRLLAVSLFLEGENRTNIAKRLNTARSSVNKWVSNYLNKGLEGLDSNTNLLKFVI</sequence>
<dbReference type="SUPFAM" id="SSF46689">
    <property type="entry name" value="Homeodomain-like"/>
    <property type="match status" value="1"/>
</dbReference>